<dbReference type="EMBL" id="CAJOBC010001548">
    <property type="protein sequence ID" value="CAF3684839.1"/>
    <property type="molecule type" value="Genomic_DNA"/>
</dbReference>
<name>A0A813ZRS6_9BILA</name>
<feature type="domain" description="PH" evidence="3">
    <location>
        <begin position="9"/>
        <end position="117"/>
    </location>
</feature>
<dbReference type="PROSITE" id="PS50003">
    <property type="entry name" value="PH_DOMAIN"/>
    <property type="match status" value="2"/>
</dbReference>
<feature type="compositionally biased region" description="Basic and acidic residues" evidence="2">
    <location>
        <begin position="275"/>
        <end position="285"/>
    </location>
</feature>
<protein>
    <recommendedName>
        <fullName evidence="3">PH domain-containing protein</fullName>
    </recommendedName>
</protein>
<feature type="coiled-coil region" evidence="1">
    <location>
        <begin position="724"/>
        <end position="765"/>
    </location>
</feature>
<reference evidence="4" key="1">
    <citation type="submission" date="2021-02" db="EMBL/GenBank/DDBJ databases">
        <authorList>
            <person name="Nowell W R."/>
        </authorList>
    </citation>
    <scope>NUCLEOTIDE SEQUENCE</scope>
</reference>
<evidence type="ECO:0000256" key="2">
    <source>
        <dbReference type="SAM" id="MobiDB-lite"/>
    </source>
</evidence>
<feature type="compositionally biased region" description="Basic and acidic residues" evidence="2">
    <location>
        <begin position="429"/>
        <end position="440"/>
    </location>
</feature>
<evidence type="ECO:0000259" key="3">
    <source>
        <dbReference type="PROSITE" id="PS50003"/>
    </source>
</evidence>
<dbReference type="GO" id="GO:0015629">
    <property type="term" value="C:actin cytoskeleton"/>
    <property type="evidence" value="ECO:0007669"/>
    <property type="project" value="TreeGrafter"/>
</dbReference>
<comment type="caution">
    <text evidence="4">The sequence shown here is derived from an EMBL/GenBank/DDBJ whole genome shotgun (WGS) entry which is preliminary data.</text>
</comment>
<proteinExistence type="predicted"/>
<feature type="compositionally biased region" description="Polar residues" evidence="2">
    <location>
        <begin position="232"/>
        <end position="244"/>
    </location>
</feature>
<feature type="domain" description="PH" evidence="3">
    <location>
        <begin position="306"/>
        <end position="403"/>
    </location>
</feature>
<dbReference type="Proteomes" id="UP000681722">
    <property type="component" value="Unassembled WGS sequence"/>
</dbReference>
<dbReference type="GO" id="GO:0051015">
    <property type="term" value="F:actin filament binding"/>
    <property type="evidence" value="ECO:0007669"/>
    <property type="project" value="TreeGrafter"/>
</dbReference>
<dbReference type="EMBL" id="CAJNOQ010001548">
    <property type="protein sequence ID" value="CAF0902585.1"/>
    <property type="molecule type" value="Genomic_DNA"/>
</dbReference>
<dbReference type="InterPro" id="IPR001849">
    <property type="entry name" value="PH_domain"/>
</dbReference>
<feature type="coiled-coil region" evidence="1">
    <location>
        <begin position="540"/>
        <end position="700"/>
    </location>
</feature>
<dbReference type="AlphaFoldDB" id="A0A813ZRS6"/>
<feature type="coiled-coil region" evidence="1">
    <location>
        <begin position="193"/>
        <end position="220"/>
    </location>
</feature>
<gene>
    <name evidence="4" type="ORF">GPM918_LOCUS8716</name>
    <name evidence="5" type="ORF">SRO942_LOCUS8718</name>
</gene>
<evidence type="ECO:0000313" key="4">
    <source>
        <dbReference type="EMBL" id="CAF0902585.1"/>
    </source>
</evidence>
<sequence length="1047" mass="122137">MIDLLLSRKLSKYGYLFVAPAELNFSNEQDRIRKWQWRYFVLFDDGELTYSVDENPFTLPQERIDLHKCSSVKSSDEYTGHTNSLQIQLNNSKQYFIKSTSKDDIRRWQQLLTQYSPKSTSSILKNSSNRHSTSIVITQNRPSDTLSSPPIIISNNGTKISEQQNKHEKIISHPNETVQLTNTELNRKRDESVIRLRRKLNELSSEYADETKKREQYLNNINKFISTTTTTQPRTFSDLTNSQSSERKTKQQIYKERKLNTERSKSLPRVSVTEENPKQSAKKENVNNNNNNNKQTDEKIKNTNGNIIRKGWLSKLEKNQKDWCRYWFILTEDSLLYYQDANVDENQIPAGKFDLMYCKSVEELSTKENNSFIINTNHGQIRLVAVTSGIRKNWIDSLTQCLRQLPNQHQKSPGQARVVSDRPPLSSTDIKKQRTPSKETTVDILRSHLEHIKNDYYQLIEQKSQTAINKTDEEQCCKEVNENNKIIKPAIFQSEISRITDDFIPPKDIVSINSSLINSQKISPINDILKQSTNDDRDINHVSNNKIDELQTSLNNTNKEVISTDLVKVVHSKQEMISQLEQKLGETEQKYQHLVVQFKQGDLQLKYENERKENLLLRGKLVELEGKLFDSDRRSQILSELKLEVDQMQQVFDNLEKENNQLNEQLLKLKDDHSTLEEDYKTAQMKLSLANKQVEQLEKLLNTPVEKKTITEYDNKSNGNASVIAKLREDLLLADVDNSELNKENRDLYLQLKQALEQIQQLKSTKKTPNRLYRSHSQVVSPSYQLSNSDPILTRQDQYDQLITIFKSIHTILLEEYTRLINFVKLFEEHQNYLEDLGQVHIDHIYLREYLNSNSQTINERVNRLIIEHIYTCAAHSRAFLKKYSHLFEQLNEIKLEPLLNEQLDRTLNEYLSINNQLLTKMKNLFDQKQLSFHTDDEKLRLLDKLNQIWNQYELNARLNLNNITQIKSSDDADDLSVSTKTCYPDVVKNGLEHFSQLTITDKSLPMQQQSSRQQFQRLSSHLPTSVLSQIDSIRNELANTSHESLC</sequence>
<dbReference type="Pfam" id="PF00169">
    <property type="entry name" value="PH"/>
    <property type="match status" value="2"/>
</dbReference>
<dbReference type="OrthoDB" id="9942268at2759"/>
<dbReference type="SMART" id="SM00233">
    <property type="entry name" value="PH"/>
    <property type="match status" value="2"/>
</dbReference>
<accession>A0A813ZRS6</accession>
<dbReference type="SUPFAM" id="SSF50729">
    <property type="entry name" value="PH domain-like"/>
    <property type="match status" value="2"/>
</dbReference>
<feature type="region of interest" description="Disordered" evidence="2">
    <location>
        <begin position="406"/>
        <end position="440"/>
    </location>
</feature>
<dbReference type="PANTHER" id="PTHR17271:SF1">
    <property type="entry name" value="PROTEIN OUTSPREAD"/>
    <property type="match status" value="1"/>
</dbReference>
<dbReference type="InterPro" id="IPR052223">
    <property type="entry name" value="Actin_Cytoskeleton_Reg"/>
</dbReference>
<keyword evidence="6" id="KW-1185">Reference proteome</keyword>
<feature type="compositionally biased region" description="Basic and acidic residues" evidence="2">
    <location>
        <begin position="245"/>
        <end position="265"/>
    </location>
</feature>
<keyword evidence="1" id="KW-0175">Coiled coil</keyword>
<feature type="region of interest" description="Disordered" evidence="2">
    <location>
        <begin position="232"/>
        <end position="302"/>
    </location>
</feature>
<dbReference type="PANTHER" id="PTHR17271">
    <property type="entry name" value="PLECKSTRIN HOMOLOGY PH DOMAIN-CONTAINING PROTEIN"/>
    <property type="match status" value="1"/>
</dbReference>
<dbReference type="Gene3D" id="2.30.29.30">
    <property type="entry name" value="Pleckstrin-homology domain (PH domain)/Phosphotyrosine-binding domain (PTB)"/>
    <property type="match status" value="2"/>
</dbReference>
<evidence type="ECO:0000313" key="5">
    <source>
        <dbReference type="EMBL" id="CAF3684839.1"/>
    </source>
</evidence>
<organism evidence="4 6">
    <name type="scientific">Didymodactylos carnosus</name>
    <dbReference type="NCBI Taxonomy" id="1234261"/>
    <lineage>
        <taxon>Eukaryota</taxon>
        <taxon>Metazoa</taxon>
        <taxon>Spiralia</taxon>
        <taxon>Gnathifera</taxon>
        <taxon>Rotifera</taxon>
        <taxon>Eurotatoria</taxon>
        <taxon>Bdelloidea</taxon>
        <taxon>Philodinida</taxon>
        <taxon>Philodinidae</taxon>
        <taxon>Didymodactylos</taxon>
    </lineage>
</organism>
<evidence type="ECO:0000256" key="1">
    <source>
        <dbReference type="SAM" id="Coils"/>
    </source>
</evidence>
<dbReference type="InterPro" id="IPR011993">
    <property type="entry name" value="PH-like_dom_sf"/>
</dbReference>
<evidence type="ECO:0000313" key="6">
    <source>
        <dbReference type="Proteomes" id="UP000663829"/>
    </source>
</evidence>
<dbReference type="Proteomes" id="UP000663829">
    <property type="component" value="Unassembled WGS sequence"/>
</dbReference>